<accession>A0ACC3A663</accession>
<proteinExistence type="predicted"/>
<name>A0ACC3A663_9EURO</name>
<dbReference type="Proteomes" id="UP001172386">
    <property type="component" value="Unassembled WGS sequence"/>
</dbReference>
<sequence length="519" mass="55726">MPLSPPLPEHTPRTSPRGNEASAIGVPEFAQREPVARSEPAQHGTTLPPVALLAGYSGSRPQADTSPESGSPAAVRAFGMHSILNPAADMELPRQAQRISQSPGRSVSAAYGPRQTPLLSPRVRKRKDDASPGRTPQGISESRQNRRLLTPKSPMRSLSQGTRGSPSGGGLGRLPLAPSEARIYTAEPGAETRGGVIPPLPPMAMSSQSPYASAHLHEPTVSTGPASHSNSTTSYSANNQGYAGSPGSSSNVPEREVPSPFRSSLADQPSYAPAGQAFMLGAEAQNRPIQRSYGVGQPAYQMKLDTEQGPMIVPVELDIQQASKLADEKRKRNAGASARFRQRRKEKEQAASQAIADLQRQLREVTDERDYYMGERNFLRDFVTRTPGIQIPPRAPSPPSRRIPSHMVGATIEGSSNVDYGRRDMAEPSPAQRRRTSDYQPSFAAASPIAPANYAPSYPPPQVPSYALPPPSLPGPLQDPRSQPPAAGPPTYGGHPPGPPPLNMRPQQYDPFRRDNNPR</sequence>
<dbReference type="EMBL" id="JAPDRQ010000085">
    <property type="protein sequence ID" value="KAJ9656003.1"/>
    <property type="molecule type" value="Genomic_DNA"/>
</dbReference>
<gene>
    <name evidence="1" type="ORF">H2198_005256</name>
</gene>
<keyword evidence="2" id="KW-1185">Reference proteome</keyword>
<organism evidence="1 2">
    <name type="scientific">Neophaeococcomyces mojaviensis</name>
    <dbReference type="NCBI Taxonomy" id="3383035"/>
    <lineage>
        <taxon>Eukaryota</taxon>
        <taxon>Fungi</taxon>
        <taxon>Dikarya</taxon>
        <taxon>Ascomycota</taxon>
        <taxon>Pezizomycotina</taxon>
        <taxon>Eurotiomycetes</taxon>
        <taxon>Chaetothyriomycetidae</taxon>
        <taxon>Chaetothyriales</taxon>
        <taxon>Chaetothyriales incertae sedis</taxon>
        <taxon>Neophaeococcomyces</taxon>
    </lineage>
</organism>
<reference evidence="1" key="1">
    <citation type="submission" date="2022-10" db="EMBL/GenBank/DDBJ databases">
        <title>Culturing micro-colonial fungi from biological soil crusts in the Mojave desert and describing Neophaeococcomyces mojavensis, and introducing the new genera and species Taxawa tesnikishii.</title>
        <authorList>
            <person name="Kurbessoian T."/>
            <person name="Stajich J.E."/>
        </authorList>
    </citation>
    <scope>NUCLEOTIDE SEQUENCE</scope>
    <source>
        <strain evidence="1">JES_112</strain>
    </source>
</reference>
<comment type="caution">
    <text evidence="1">The sequence shown here is derived from an EMBL/GenBank/DDBJ whole genome shotgun (WGS) entry which is preliminary data.</text>
</comment>
<evidence type="ECO:0000313" key="2">
    <source>
        <dbReference type="Proteomes" id="UP001172386"/>
    </source>
</evidence>
<evidence type="ECO:0000313" key="1">
    <source>
        <dbReference type="EMBL" id="KAJ9656003.1"/>
    </source>
</evidence>
<protein>
    <submittedName>
        <fullName evidence="1">Uncharacterized protein</fullName>
    </submittedName>
</protein>